<comment type="caution">
    <text evidence="2">The sequence shown here is derived from an EMBL/GenBank/DDBJ whole genome shotgun (WGS) entry which is preliminary data.</text>
</comment>
<protein>
    <submittedName>
        <fullName evidence="2">Uncharacterized protein</fullName>
    </submittedName>
</protein>
<evidence type="ECO:0000313" key="2">
    <source>
        <dbReference type="EMBL" id="KAH1168430.1"/>
    </source>
</evidence>
<evidence type="ECO:0000313" key="3">
    <source>
        <dbReference type="Proteomes" id="UP000827986"/>
    </source>
</evidence>
<dbReference type="Proteomes" id="UP000827986">
    <property type="component" value="Unassembled WGS sequence"/>
</dbReference>
<dbReference type="AlphaFoldDB" id="A0A9D3WX03"/>
<reference evidence="2" key="1">
    <citation type="submission" date="2021-09" db="EMBL/GenBank/DDBJ databases">
        <title>The genome of Mauremys mutica provides insights into the evolution of semi-aquatic lifestyle.</title>
        <authorList>
            <person name="Gong S."/>
            <person name="Gao Y."/>
        </authorList>
    </citation>
    <scope>NUCLEOTIDE SEQUENCE</scope>
    <source>
        <strain evidence="2">MM-2020</strain>
        <tissue evidence="2">Muscle</tissue>
    </source>
</reference>
<accession>A0A9D3WX03</accession>
<keyword evidence="1" id="KW-0175">Coiled coil</keyword>
<proteinExistence type="predicted"/>
<feature type="coiled-coil region" evidence="1">
    <location>
        <begin position="12"/>
        <end position="88"/>
    </location>
</feature>
<dbReference type="EMBL" id="JAHDVG010000486">
    <property type="protein sequence ID" value="KAH1168430.1"/>
    <property type="molecule type" value="Genomic_DNA"/>
</dbReference>
<gene>
    <name evidence="2" type="ORF">KIL84_003913</name>
</gene>
<evidence type="ECO:0000256" key="1">
    <source>
        <dbReference type="SAM" id="Coils"/>
    </source>
</evidence>
<organism evidence="2 3">
    <name type="scientific">Mauremys mutica</name>
    <name type="common">yellowpond turtle</name>
    <dbReference type="NCBI Taxonomy" id="74926"/>
    <lineage>
        <taxon>Eukaryota</taxon>
        <taxon>Metazoa</taxon>
        <taxon>Chordata</taxon>
        <taxon>Craniata</taxon>
        <taxon>Vertebrata</taxon>
        <taxon>Euteleostomi</taxon>
        <taxon>Archelosauria</taxon>
        <taxon>Testudinata</taxon>
        <taxon>Testudines</taxon>
        <taxon>Cryptodira</taxon>
        <taxon>Durocryptodira</taxon>
        <taxon>Testudinoidea</taxon>
        <taxon>Geoemydidae</taxon>
        <taxon>Geoemydinae</taxon>
        <taxon>Mauremys</taxon>
    </lineage>
</organism>
<keyword evidence="3" id="KW-1185">Reference proteome</keyword>
<name>A0A9D3WX03_9SAUR</name>
<sequence length="99" mass="11750">MMSFLPNPAMSREQTESVVKTVETLLAEAEQLKNHCRRQNEDIKLIMEELQRENKELAQNYNQAEHDMEEMRKALSELMDTKIAFEARERQVRKLSKQL</sequence>